<evidence type="ECO:0000313" key="3">
    <source>
        <dbReference type="EMBL" id="MBU3855915.1"/>
    </source>
</evidence>
<organism evidence="3 4">
    <name type="scientific">Candidatus Phocaeicola excrementipullorum</name>
    <dbReference type="NCBI Taxonomy" id="2838731"/>
    <lineage>
        <taxon>Bacteria</taxon>
        <taxon>Pseudomonadati</taxon>
        <taxon>Bacteroidota</taxon>
        <taxon>Bacteroidia</taxon>
        <taxon>Bacteroidales</taxon>
        <taxon>Bacteroidaceae</taxon>
        <taxon>Phocaeicola</taxon>
    </lineage>
</organism>
<dbReference type="AlphaFoldDB" id="A0A948X219"/>
<keyword evidence="1 3" id="KW-0808">Transferase</keyword>
<feature type="domain" description="4'-phosphopantetheinyl transferase" evidence="2">
    <location>
        <begin position="106"/>
        <end position="210"/>
    </location>
</feature>
<dbReference type="Proteomes" id="UP000784286">
    <property type="component" value="Unassembled WGS sequence"/>
</dbReference>
<dbReference type="InterPro" id="IPR008278">
    <property type="entry name" value="4-PPantetheinyl_Trfase_dom"/>
</dbReference>
<dbReference type="Pfam" id="PF01648">
    <property type="entry name" value="ACPS"/>
    <property type="match status" value="1"/>
</dbReference>
<sequence length="217" mass="24606">MPLLRRWEKDGGLWGIWHVTETEDGLMALLADKSLFAGRLAGIKVPKRRLEILGVCVLLKDLLGEEKRILHEDSGKPFLEGDPRRITISHTKGYVAVGIHGEAVPGMDIEQVGEKVRRVASRFIRADEMPGREQMTGEESLFQLLLHWSAKETLYKLLGCLDVDFRTHLRIRPFKLSPEGEFVGEEFCSAAGTSCLIHYFVHPDFVCTYCVRSADRR</sequence>
<dbReference type="Gene3D" id="3.90.470.20">
    <property type="entry name" value="4'-phosphopantetheinyl transferase domain"/>
    <property type="match status" value="2"/>
</dbReference>
<dbReference type="GO" id="GO:0000287">
    <property type="term" value="F:magnesium ion binding"/>
    <property type="evidence" value="ECO:0007669"/>
    <property type="project" value="InterPro"/>
</dbReference>
<gene>
    <name evidence="3" type="ORF">H9928_05050</name>
</gene>
<name>A0A948X219_9BACT</name>
<evidence type="ECO:0000313" key="4">
    <source>
        <dbReference type="Proteomes" id="UP000784286"/>
    </source>
</evidence>
<protein>
    <submittedName>
        <fullName evidence="3">4'-phosphopantetheinyl transferase superfamily protein</fullName>
    </submittedName>
</protein>
<comment type="caution">
    <text evidence="3">The sequence shown here is derived from an EMBL/GenBank/DDBJ whole genome shotgun (WGS) entry which is preliminary data.</text>
</comment>
<dbReference type="SUPFAM" id="SSF56214">
    <property type="entry name" value="4'-phosphopantetheinyl transferase"/>
    <property type="match status" value="2"/>
</dbReference>
<reference evidence="3" key="1">
    <citation type="journal article" date="2021" name="PeerJ">
        <title>Extensive microbial diversity within the chicken gut microbiome revealed by metagenomics and culture.</title>
        <authorList>
            <person name="Gilroy R."/>
            <person name="Ravi A."/>
            <person name="Getino M."/>
            <person name="Pursley I."/>
            <person name="Horton D.L."/>
            <person name="Alikhan N.F."/>
            <person name="Baker D."/>
            <person name="Gharbi K."/>
            <person name="Hall N."/>
            <person name="Watson M."/>
            <person name="Adriaenssens E.M."/>
            <person name="Foster-Nyarko E."/>
            <person name="Jarju S."/>
            <person name="Secka A."/>
            <person name="Antonio M."/>
            <person name="Oren A."/>
            <person name="Chaudhuri R.R."/>
            <person name="La Ragione R."/>
            <person name="Hildebrand F."/>
            <person name="Pallen M.J."/>
        </authorList>
    </citation>
    <scope>NUCLEOTIDE SEQUENCE</scope>
    <source>
        <strain evidence="3">8470</strain>
    </source>
</reference>
<dbReference type="EMBL" id="JAHLFJ010000047">
    <property type="protein sequence ID" value="MBU3855915.1"/>
    <property type="molecule type" value="Genomic_DNA"/>
</dbReference>
<proteinExistence type="predicted"/>
<evidence type="ECO:0000259" key="2">
    <source>
        <dbReference type="Pfam" id="PF01648"/>
    </source>
</evidence>
<dbReference type="InterPro" id="IPR037143">
    <property type="entry name" value="4-PPantetheinyl_Trfase_dom_sf"/>
</dbReference>
<evidence type="ECO:0000256" key="1">
    <source>
        <dbReference type="ARBA" id="ARBA00022679"/>
    </source>
</evidence>
<accession>A0A948X219</accession>
<dbReference type="GO" id="GO:0008897">
    <property type="term" value="F:holo-[acyl-carrier-protein] synthase activity"/>
    <property type="evidence" value="ECO:0007669"/>
    <property type="project" value="InterPro"/>
</dbReference>
<reference evidence="3" key="2">
    <citation type="submission" date="2021-04" db="EMBL/GenBank/DDBJ databases">
        <authorList>
            <person name="Gilroy R."/>
        </authorList>
    </citation>
    <scope>NUCLEOTIDE SEQUENCE</scope>
    <source>
        <strain evidence="3">8470</strain>
    </source>
</reference>